<name>A0A8T2NIS3_9TELE</name>
<feature type="compositionally biased region" description="Low complexity" evidence="1">
    <location>
        <begin position="39"/>
        <end position="51"/>
    </location>
</feature>
<gene>
    <name evidence="2" type="ORF">JZ751_002664</name>
</gene>
<feature type="compositionally biased region" description="Polar residues" evidence="1">
    <location>
        <begin position="1"/>
        <end position="21"/>
    </location>
</feature>
<protein>
    <submittedName>
        <fullName evidence="2">Uncharacterized protein</fullName>
    </submittedName>
</protein>
<evidence type="ECO:0000313" key="2">
    <source>
        <dbReference type="EMBL" id="KAG9336317.1"/>
    </source>
</evidence>
<evidence type="ECO:0000256" key="1">
    <source>
        <dbReference type="SAM" id="MobiDB-lite"/>
    </source>
</evidence>
<accession>A0A8T2NIS3</accession>
<comment type="caution">
    <text evidence="2">The sequence shown here is derived from an EMBL/GenBank/DDBJ whole genome shotgun (WGS) entry which is preliminary data.</text>
</comment>
<sequence>MKKHSSLLSTSTVKRTSSSERMGTLTRKESTGETKGNRTRSGSTGSNSSGKRTSERLLHWQHICQAPSPGASVSRFCNIAKGMRRVTHCKAQLSGHPALLRLQYAHMSLLIFPPSEALSSDSGLTRKQVFYSVLSDLTILCPPSPPQPPSHLLPTILSDSTTSPTPLEARSMNITPDSKSAPDRVTPKARGGKAAVFSLPLRKSPSQTSYTPLDTPSYKSPIKSPSQYFQICY</sequence>
<reference evidence="2" key="1">
    <citation type="thesis" date="2021" institute="BYU ScholarsArchive" country="Provo, UT, USA">
        <title>Applications of and Algorithms for Genome Assembly and Genomic Analyses with an Emphasis on Marine Teleosts.</title>
        <authorList>
            <person name="Pickett B.D."/>
        </authorList>
    </citation>
    <scope>NUCLEOTIDE SEQUENCE</scope>
    <source>
        <strain evidence="2">HI-2016</strain>
    </source>
</reference>
<evidence type="ECO:0000313" key="3">
    <source>
        <dbReference type="Proteomes" id="UP000824540"/>
    </source>
</evidence>
<feature type="region of interest" description="Disordered" evidence="1">
    <location>
        <begin position="1"/>
        <end position="52"/>
    </location>
</feature>
<feature type="compositionally biased region" description="Basic and acidic residues" evidence="1">
    <location>
        <begin position="26"/>
        <end position="36"/>
    </location>
</feature>
<feature type="region of interest" description="Disordered" evidence="1">
    <location>
        <begin position="159"/>
        <end position="197"/>
    </location>
</feature>
<proteinExistence type="predicted"/>
<dbReference type="Proteomes" id="UP000824540">
    <property type="component" value="Unassembled WGS sequence"/>
</dbReference>
<dbReference type="OrthoDB" id="6158349at2759"/>
<organism evidence="2 3">
    <name type="scientific">Albula glossodonta</name>
    <name type="common">roundjaw bonefish</name>
    <dbReference type="NCBI Taxonomy" id="121402"/>
    <lineage>
        <taxon>Eukaryota</taxon>
        <taxon>Metazoa</taxon>
        <taxon>Chordata</taxon>
        <taxon>Craniata</taxon>
        <taxon>Vertebrata</taxon>
        <taxon>Euteleostomi</taxon>
        <taxon>Actinopterygii</taxon>
        <taxon>Neopterygii</taxon>
        <taxon>Teleostei</taxon>
        <taxon>Albuliformes</taxon>
        <taxon>Albulidae</taxon>
        <taxon>Albula</taxon>
    </lineage>
</organism>
<keyword evidence="3" id="KW-1185">Reference proteome</keyword>
<dbReference type="EMBL" id="JAFBMS010000102">
    <property type="protein sequence ID" value="KAG9336317.1"/>
    <property type="molecule type" value="Genomic_DNA"/>
</dbReference>
<dbReference type="AlphaFoldDB" id="A0A8T2NIS3"/>